<dbReference type="RefSeq" id="WP_149957564.1">
    <property type="nucleotide sequence ID" value="NZ_BKDJ01000014.1"/>
</dbReference>
<keyword evidence="5 7" id="KW-0472">Membrane</keyword>
<dbReference type="InterPro" id="IPR001046">
    <property type="entry name" value="NRAMP_fam"/>
</dbReference>
<dbReference type="AlphaFoldDB" id="A0A5A7NV96"/>
<dbReference type="PANTHER" id="PTHR11706">
    <property type="entry name" value="SOLUTE CARRIER PROTEIN FAMILY 11 MEMBER"/>
    <property type="match status" value="1"/>
</dbReference>
<evidence type="ECO:0000256" key="3">
    <source>
        <dbReference type="ARBA" id="ARBA00022692"/>
    </source>
</evidence>
<keyword evidence="4 7" id="KW-1133">Transmembrane helix</keyword>
<dbReference type="NCBIfam" id="NF037982">
    <property type="entry name" value="Nramp_1"/>
    <property type="match status" value="1"/>
</dbReference>
<feature type="transmembrane region" description="Helical" evidence="7">
    <location>
        <begin position="184"/>
        <end position="204"/>
    </location>
</feature>
<keyword evidence="9" id="KW-1185">Reference proteome</keyword>
<comment type="subcellular location">
    <subcellularLocation>
        <location evidence="1">Membrane</location>
        <topology evidence="1">Multi-pass membrane protein</topology>
    </subcellularLocation>
</comment>
<dbReference type="Pfam" id="PF01566">
    <property type="entry name" value="Nramp"/>
    <property type="match status" value="1"/>
</dbReference>
<reference evidence="8 9" key="1">
    <citation type="submission" date="2019-09" db="EMBL/GenBank/DDBJ databases">
        <title>Arthrobacter zafarii sp. nov., a moderately thermotolerant and halotolerant actinobacterium isolated from Cholistan desert soil of Pakistan.</title>
        <authorList>
            <person name="Amin A."/>
            <person name="Ahmed I."/>
            <person name="Khalid N."/>
            <person name="Schumann P."/>
            <person name="Busse H.J."/>
            <person name="Khan I.U."/>
            <person name="Li S."/>
            <person name="Li W.J."/>
        </authorList>
    </citation>
    <scope>NUCLEOTIDE SEQUENCE [LARGE SCALE GENOMIC DNA]</scope>
    <source>
        <strain evidence="8 9">NCCP-1664</strain>
    </source>
</reference>
<feature type="compositionally biased region" description="Basic and acidic residues" evidence="6">
    <location>
        <begin position="24"/>
        <end position="33"/>
    </location>
</feature>
<feature type="transmembrane region" description="Helical" evidence="7">
    <location>
        <begin position="82"/>
        <end position="104"/>
    </location>
</feature>
<gene>
    <name evidence="8" type="ORF">NCCP1664_24560</name>
</gene>
<dbReference type="GO" id="GO:0015086">
    <property type="term" value="F:cadmium ion transmembrane transporter activity"/>
    <property type="evidence" value="ECO:0007669"/>
    <property type="project" value="TreeGrafter"/>
</dbReference>
<comment type="caution">
    <text evidence="8">The sequence shown here is derived from an EMBL/GenBank/DDBJ whole genome shotgun (WGS) entry which is preliminary data.</text>
</comment>
<dbReference type="EMBL" id="BKDJ01000014">
    <property type="protein sequence ID" value="GER23961.1"/>
    <property type="molecule type" value="Genomic_DNA"/>
</dbReference>
<protein>
    <submittedName>
        <fullName evidence="8">Manganese transporter</fullName>
    </submittedName>
</protein>
<name>A0A5A7NV96_9MICC</name>
<dbReference type="Proteomes" id="UP000325307">
    <property type="component" value="Unassembled WGS sequence"/>
</dbReference>
<feature type="transmembrane region" description="Helical" evidence="7">
    <location>
        <begin position="377"/>
        <end position="402"/>
    </location>
</feature>
<evidence type="ECO:0000256" key="2">
    <source>
        <dbReference type="ARBA" id="ARBA00022448"/>
    </source>
</evidence>
<feature type="transmembrane region" description="Helical" evidence="7">
    <location>
        <begin position="44"/>
        <end position="62"/>
    </location>
</feature>
<dbReference type="Gene3D" id="1.20.1740.10">
    <property type="entry name" value="Amino acid/polyamine transporter I"/>
    <property type="match status" value="1"/>
</dbReference>
<feature type="transmembrane region" description="Helical" evidence="7">
    <location>
        <begin position="224"/>
        <end position="244"/>
    </location>
</feature>
<evidence type="ECO:0000256" key="6">
    <source>
        <dbReference type="SAM" id="MobiDB-lite"/>
    </source>
</evidence>
<dbReference type="GO" id="GO:0005886">
    <property type="term" value="C:plasma membrane"/>
    <property type="evidence" value="ECO:0007669"/>
    <property type="project" value="TreeGrafter"/>
</dbReference>
<feature type="region of interest" description="Disordered" evidence="6">
    <location>
        <begin position="1"/>
        <end position="36"/>
    </location>
</feature>
<keyword evidence="3 7" id="KW-0812">Transmembrane</keyword>
<feature type="transmembrane region" description="Helical" evidence="7">
    <location>
        <begin position="306"/>
        <end position="331"/>
    </location>
</feature>
<dbReference type="GO" id="GO:0034755">
    <property type="term" value="P:iron ion transmembrane transport"/>
    <property type="evidence" value="ECO:0007669"/>
    <property type="project" value="TreeGrafter"/>
</dbReference>
<dbReference type="OrthoDB" id="9787548at2"/>
<accession>A0A5A7NV96</accession>
<organism evidence="8 9">
    <name type="scientific">Zafaria cholistanensis</name>
    <dbReference type="NCBI Taxonomy" id="1682741"/>
    <lineage>
        <taxon>Bacteria</taxon>
        <taxon>Bacillati</taxon>
        <taxon>Actinomycetota</taxon>
        <taxon>Actinomycetes</taxon>
        <taxon>Micrococcales</taxon>
        <taxon>Micrococcaceae</taxon>
        <taxon>Zafaria</taxon>
    </lineage>
</organism>
<feature type="transmembrane region" description="Helical" evidence="7">
    <location>
        <begin position="414"/>
        <end position="435"/>
    </location>
</feature>
<evidence type="ECO:0000313" key="9">
    <source>
        <dbReference type="Proteomes" id="UP000325307"/>
    </source>
</evidence>
<sequence>MSESKKSPSSPPPHTGALLTSEAAPREGERPMGRMDTTTVRRSFWSRLALIGPAFVVGAWQFGPGNLASAVQAGSAYSYTLIWVIAVSTILMICFADMAVRLGIATPVSLITSIKEHLGRPTGYLAGIGVFLITLMFSVGNAVGSGLGLSMIFGGSPVLWTILCTVAVGFILLFKNVYAIIEKVLVAIVALMAVGFVSSAFVSRPDWVQSVEGLAPQIPAGSEILIVALVGTNFSINAAFYNAYGTKERRRTRAEYRDVTLVDTVPGIVAPGIMTALVIVVAAAVLGRTGGEAATITGLAAIFEPLAGPVGSFLFALGLSGAAFSSMIANATAGGTMLSDALGKGARSGSPVAKTVMAAILAFGVTITLLFQSSPVGLIIIAQSLTVLVAPVLGILLLIMSNRRSLMGDLRNKWWHNLLGTIGLIAILATSVRLITSLLS</sequence>
<feature type="transmembrane region" description="Helical" evidence="7">
    <location>
        <begin position="124"/>
        <end position="143"/>
    </location>
</feature>
<feature type="transmembrane region" description="Helical" evidence="7">
    <location>
        <begin position="352"/>
        <end position="371"/>
    </location>
</feature>
<feature type="transmembrane region" description="Helical" evidence="7">
    <location>
        <begin position="265"/>
        <end position="286"/>
    </location>
</feature>
<evidence type="ECO:0000256" key="4">
    <source>
        <dbReference type="ARBA" id="ARBA00022989"/>
    </source>
</evidence>
<feature type="transmembrane region" description="Helical" evidence="7">
    <location>
        <begin position="149"/>
        <end position="172"/>
    </location>
</feature>
<evidence type="ECO:0000256" key="7">
    <source>
        <dbReference type="SAM" id="Phobius"/>
    </source>
</evidence>
<keyword evidence="2" id="KW-0813">Transport</keyword>
<proteinExistence type="predicted"/>
<evidence type="ECO:0000256" key="5">
    <source>
        <dbReference type="ARBA" id="ARBA00023136"/>
    </source>
</evidence>
<dbReference type="GO" id="GO:0005384">
    <property type="term" value="F:manganese ion transmembrane transporter activity"/>
    <property type="evidence" value="ECO:0007669"/>
    <property type="project" value="TreeGrafter"/>
</dbReference>
<dbReference type="PANTHER" id="PTHR11706:SF33">
    <property type="entry name" value="NATURAL RESISTANCE-ASSOCIATED MACROPHAGE PROTEIN 2"/>
    <property type="match status" value="1"/>
</dbReference>
<evidence type="ECO:0000313" key="8">
    <source>
        <dbReference type="EMBL" id="GER23961.1"/>
    </source>
</evidence>
<evidence type="ECO:0000256" key="1">
    <source>
        <dbReference type="ARBA" id="ARBA00004141"/>
    </source>
</evidence>